<comment type="caution">
    <text evidence="3">The sequence shown here is derived from an EMBL/GenBank/DDBJ whole genome shotgun (WGS) entry which is preliminary data.</text>
</comment>
<dbReference type="PROSITE" id="PS51819">
    <property type="entry name" value="VOC"/>
    <property type="match status" value="1"/>
</dbReference>
<dbReference type="InterPro" id="IPR037523">
    <property type="entry name" value="VOC_core"/>
</dbReference>
<organism evidence="3 4">
    <name type="scientific">Candidatus Acidiferrum panamense</name>
    <dbReference type="NCBI Taxonomy" id="2741543"/>
    <lineage>
        <taxon>Bacteria</taxon>
        <taxon>Pseudomonadati</taxon>
        <taxon>Acidobacteriota</taxon>
        <taxon>Terriglobia</taxon>
        <taxon>Candidatus Acidiferrales</taxon>
        <taxon>Candidatus Acidiferrum</taxon>
    </lineage>
</organism>
<evidence type="ECO:0000259" key="2">
    <source>
        <dbReference type="PROSITE" id="PS51819"/>
    </source>
</evidence>
<reference evidence="3" key="1">
    <citation type="submission" date="2020-06" db="EMBL/GenBank/DDBJ databases">
        <title>Legume-microbial interactions unlock mineral nutrients during tropical forest succession.</title>
        <authorList>
            <person name="Epihov D.Z."/>
        </authorList>
    </citation>
    <scope>NUCLEOTIDE SEQUENCE [LARGE SCALE GENOMIC DNA]</scope>
    <source>
        <strain evidence="3">Pan2503</strain>
    </source>
</reference>
<sequence>MRRGVLSAALACFALGAFATSVAAQTFPYDHIHVNVPDPAAAANWYEKYFGGRR</sequence>
<dbReference type="Proteomes" id="UP000567293">
    <property type="component" value="Unassembled WGS sequence"/>
</dbReference>
<feature type="non-terminal residue" evidence="3">
    <location>
        <position position="54"/>
    </location>
</feature>
<evidence type="ECO:0000313" key="3">
    <source>
        <dbReference type="EMBL" id="MBA0089217.1"/>
    </source>
</evidence>
<dbReference type="EMBL" id="JACDQQ010002881">
    <property type="protein sequence ID" value="MBA0089217.1"/>
    <property type="molecule type" value="Genomic_DNA"/>
</dbReference>
<feature type="signal peptide" evidence="1">
    <location>
        <begin position="1"/>
        <end position="19"/>
    </location>
</feature>
<dbReference type="SUPFAM" id="SSF54593">
    <property type="entry name" value="Glyoxalase/Bleomycin resistance protein/Dihydroxybiphenyl dioxygenase"/>
    <property type="match status" value="1"/>
</dbReference>
<dbReference type="AlphaFoldDB" id="A0A7V8NXD2"/>
<dbReference type="CDD" id="cd06587">
    <property type="entry name" value="VOC"/>
    <property type="match status" value="1"/>
</dbReference>
<keyword evidence="4" id="KW-1185">Reference proteome</keyword>
<gene>
    <name evidence="3" type="ORF">HRJ53_29855</name>
</gene>
<evidence type="ECO:0000256" key="1">
    <source>
        <dbReference type="SAM" id="SignalP"/>
    </source>
</evidence>
<name>A0A7V8NXD2_9BACT</name>
<accession>A0A7V8NXD2</accession>
<proteinExistence type="predicted"/>
<feature type="domain" description="VOC" evidence="2">
    <location>
        <begin position="28"/>
        <end position="54"/>
    </location>
</feature>
<feature type="chain" id="PRO_5031122045" evidence="1">
    <location>
        <begin position="20"/>
        <end position="54"/>
    </location>
</feature>
<keyword evidence="1" id="KW-0732">Signal</keyword>
<evidence type="ECO:0000313" key="4">
    <source>
        <dbReference type="Proteomes" id="UP000567293"/>
    </source>
</evidence>
<dbReference type="InterPro" id="IPR029068">
    <property type="entry name" value="Glyas_Bleomycin-R_OHBP_Dase"/>
</dbReference>
<protein>
    <submittedName>
        <fullName evidence="3">VOC family protein</fullName>
    </submittedName>
</protein>